<organism evidence="2 3">
    <name type="scientific">Pseudooceanicola antarcticus</name>
    <dbReference type="NCBI Taxonomy" id="1247613"/>
    <lineage>
        <taxon>Bacteria</taxon>
        <taxon>Pseudomonadati</taxon>
        <taxon>Pseudomonadota</taxon>
        <taxon>Alphaproteobacteria</taxon>
        <taxon>Rhodobacterales</taxon>
        <taxon>Paracoccaceae</taxon>
        <taxon>Pseudooceanicola</taxon>
    </lineage>
</organism>
<proteinExistence type="predicted"/>
<protein>
    <submittedName>
        <fullName evidence="2">Uncharacterized protein</fullName>
    </submittedName>
</protein>
<gene>
    <name evidence="1" type="ORF">CVM39_05800</name>
    <name evidence="2" type="ORF">SAMN06297129_3494</name>
</gene>
<dbReference type="Proteomes" id="UP000231655">
    <property type="component" value="Unassembled WGS sequence"/>
</dbReference>
<name>A0A285JD68_9RHOB</name>
<dbReference type="AlphaFoldDB" id="A0A285JD68"/>
<evidence type="ECO:0000313" key="2">
    <source>
        <dbReference type="EMBL" id="SNY58033.1"/>
    </source>
</evidence>
<sequence>MKQTRNEILRDLWSKGIWLQEAWRAYAAEEKLNRHRALYAKSAIEMLATAPQPAEDASPMAKFGALFKGPQDLLAERAEVDRDMQDDLRRFLYTGQLVALGFEPPRKEASSPLEIPAAYWPKTHSPSLTQWGANTLKHASLIFVDVRIVSRPQFDAALLPASAAPVQTGRPPVNKAIKRTCQELITAGKIDTSLSMKAHYPMIREHLAQRGIDLPIPPEAINDETIRKTFSPLFKDLKEANKQ</sequence>
<reference evidence="2 3" key="1">
    <citation type="submission" date="2017-09" db="EMBL/GenBank/DDBJ databases">
        <authorList>
            <person name="Ehlers B."/>
            <person name="Leendertz F.H."/>
        </authorList>
    </citation>
    <scope>NUCLEOTIDE SEQUENCE [LARGE SCALE GENOMIC DNA]</scope>
    <source>
        <strain evidence="2 3">CGMCC 1.12662</strain>
    </source>
</reference>
<evidence type="ECO:0000313" key="4">
    <source>
        <dbReference type="Proteomes" id="UP000231702"/>
    </source>
</evidence>
<evidence type="ECO:0000313" key="3">
    <source>
        <dbReference type="Proteomes" id="UP000231655"/>
    </source>
</evidence>
<dbReference type="OrthoDB" id="7874762at2"/>
<reference evidence="1 4" key="2">
    <citation type="journal article" date="2018" name="Int. J. Syst. Evol. Microbiol.">
        <title>Pseudooceanicola lipolyticus sp. nov., a marine alphaproteobacterium, reclassification of Oceanicola flagellatus as Pseudooceanicola flagellatus comb. nov. and emended description of the genus Pseudooceanicola.</title>
        <authorList>
            <person name="Huang M.-M."/>
            <person name="Guo L.-L."/>
            <person name="Wu Y.-H."/>
            <person name="Lai Q.-L."/>
            <person name="Shao Z.-Z."/>
            <person name="Wang C.-S."/>
            <person name="Wu M."/>
            <person name="Xu X.-W."/>
        </authorList>
    </citation>
    <scope>NUCLEOTIDE SEQUENCE [LARGE SCALE GENOMIC DNA]</scope>
    <source>
        <strain evidence="1 4">Ar-45</strain>
    </source>
</reference>
<dbReference type="RefSeq" id="WP_097147183.1">
    <property type="nucleotide sequence ID" value="NZ_OBEA01000007.1"/>
</dbReference>
<dbReference type="EMBL" id="OBEA01000007">
    <property type="protein sequence ID" value="SNY58033.1"/>
    <property type="molecule type" value="Genomic_DNA"/>
</dbReference>
<accession>A0A285JD68</accession>
<evidence type="ECO:0000313" key="1">
    <source>
        <dbReference type="EMBL" id="PJE30956.1"/>
    </source>
</evidence>
<keyword evidence="4" id="KW-1185">Reference proteome</keyword>
<dbReference type="Proteomes" id="UP000231702">
    <property type="component" value="Unassembled WGS sequence"/>
</dbReference>
<dbReference type="EMBL" id="PGTD01000012">
    <property type="protein sequence ID" value="PJE30956.1"/>
    <property type="molecule type" value="Genomic_DNA"/>
</dbReference>